<feature type="signal peptide" evidence="7">
    <location>
        <begin position="1"/>
        <end position="39"/>
    </location>
</feature>
<keyword evidence="4" id="KW-0564">Palmitate</keyword>
<feature type="compositionally biased region" description="Acidic residues" evidence="6">
    <location>
        <begin position="72"/>
        <end position="84"/>
    </location>
</feature>
<keyword evidence="4" id="KW-0472">Membrane</keyword>
<evidence type="ECO:0000259" key="8">
    <source>
        <dbReference type="PROSITE" id="PS51724"/>
    </source>
</evidence>
<dbReference type="GO" id="GO:0005886">
    <property type="term" value="C:plasma membrane"/>
    <property type="evidence" value="ECO:0007669"/>
    <property type="project" value="UniProtKB-SubCell"/>
</dbReference>
<dbReference type="Proteomes" id="UP000199600">
    <property type="component" value="Unassembled WGS sequence"/>
</dbReference>
<dbReference type="CDD" id="cd22268">
    <property type="entry name" value="DPBB_RlpA-like"/>
    <property type="match status" value="1"/>
</dbReference>
<feature type="chain" id="PRO_5009986643" description="Endolytic peptidoglycan transglycosylase RlpA" evidence="7">
    <location>
        <begin position="40"/>
        <end position="355"/>
    </location>
</feature>
<dbReference type="GO" id="GO:0071555">
    <property type="term" value="P:cell wall organization"/>
    <property type="evidence" value="ECO:0007669"/>
    <property type="project" value="UniProtKB-KW"/>
</dbReference>
<evidence type="ECO:0000256" key="2">
    <source>
        <dbReference type="ARBA" id="ARBA00023239"/>
    </source>
</evidence>
<dbReference type="Gene3D" id="3.30.70.1070">
    <property type="entry name" value="Sporulation related repeat"/>
    <property type="match status" value="1"/>
</dbReference>
<dbReference type="InterPro" id="IPR036680">
    <property type="entry name" value="SPOR-like_sf"/>
</dbReference>
<dbReference type="Pfam" id="PF05036">
    <property type="entry name" value="SPOR"/>
    <property type="match status" value="1"/>
</dbReference>
<reference evidence="9 10" key="1">
    <citation type="submission" date="2016-06" db="EMBL/GenBank/DDBJ databases">
        <authorList>
            <person name="Kjaerup R.B."/>
            <person name="Dalgaard T.S."/>
            <person name="Juul-Madsen H.R."/>
        </authorList>
    </citation>
    <scope>NUCLEOTIDE SEQUENCE [LARGE SCALE GENOMIC DNA]</scope>
    <source>
        <strain evidence="9">2</strain>
    </source>
</reference>
<protein>
    <recommendedName>
        <fullName evidence="4">Endolytic peptidoglycan transglycosylase RlpA</fullName>
        <ecNumber evidence="4">4.2.2.-</ecNumber>
    </recommendedName>
</protein>
<dbReference type="SUPFAM" id="SSF50685">
    <property type="entry name" value="Barwin-like endoglucanases"/>
    <property type="match status" value="1"/>
</dbReference>
<feature type="region of interest" description="Disordered" evidence="6">
    <location>
        <begin position="251"/>
        <end position="271"/>
    </location>
</feature>
<dbReference type="PANTHER" id="PTHR34183:SF1">
    <property type="entry name" value="ENDOLYTIC PEPTIDOGLYCAN TRANSGLYCOSYLASE RLPA"/>
    <property type="match status" value="1"/>
</dbReference>
<organism evidence="9 10">
    <name type="scientific">Candidatus Propionivibrio aalborgensis</name>
    <dbReference type="NCBI Taxonomy" id="1860101"/>
    <lineage>
        <taxon>Bacteria</taxon>
        <taxon>Pseudomonadati</taxon>
        <taxon>Pseudomonadota</taxon>
        <taxon>Betaproteobacteria</taxon>
        <taxon>Rhodocyclales</taxon>
        <taxon>Rhodocyclaceae</taxon>
        <taxon>Propionivibrio</taxon>
    </lineage>
</organism>
<feature type="domain" description="SPOR" evidence="8">
    <location>
        <begin position="276"/>
        <end position="355"/>
    </location>
</feature>
<dbReference type="EC" id="4.2.2.-" evidence="4"/>
<proteinExistence type="inferred from homology"/>
<dbReference type="InterPro" id="IPR012997">
    <property type="entry name" value="RplA"/>
</dbReference>
<dbReference type="HAMAP" id="MF_02071">
    <property type="entry name" value="RlpA"/>
    <property type="match status" value="1"/>
</dbReference>
<evidence type="ECO:0000256" key="4">
    <source>
        <dbReference type="HAMAP-Rule" id="MF_02071"/>
    </source>
</evidence>
<dbReference type="InterPro" id="IPR036908">
    <property type="entry name" value="RlpA-like_sf"/>
</dbReference>
<keyword evidence="4 9" id="KW-0449">Lipoprotein</keyword>
<dbReference type="InterPro" id="IPR007730">
    <property type="entry name" value="SPOR-like_dom"/>
</dbReference>
<dbReference type="AlphaFoldDB" id="A0A1A8XIN2"/>
<dbReference type="SUPFAM" id="SSF110997">
    <property type="entry name" value="Sporulation related repeat"/>
    <property type="match status" value="1"/>
</dbReference>
<evidence type="ECO:0000256" key="7">
    <source>
        <dbReference type="SAM" id="SignalP"/>
    </source>
</evidence>
<dbReference type="InterPro" id="IPR009009">
    <property type="entry name" value="RlpA-like_DPBB"/>
</dbReference>
<feature type="region of interest" description="Disordered" evidence="6">
    <location>
        <begin position="37"/>
        <end position="96"/>
    </location>
</feature>
<evidence type="ECO:0000256" key="6">
    <source>
        <dbReference type="SAM" id="MobiDB-lite"/>
    </source>
</evidence>
<keyword evidence="1 7" id="KW-0732">Signal</keyword>
<accession>A0A1A8XIN2</accession>
<comment type="similarity">
    <text evidence="4 5">Belongs to the RlpA family.</text>
</comment>
<sequence>MTRVVNRRVRMTGKKRNALPELLLVLVFLSACSSQIPRATDGPSPGNQSTSPARKPGVIQKHGGGYYKDDGPGDDIPDNLDDIPDAQPRSEPLHRFANRPYNVLGKSYIPDTSLKHFRQSGIASWYGKKFHGQKTSIGEPYDMFSMTAAHPTLAVPSYVRVRRVSNGKTVVVRVTDRGPFHADRIIDLSYAAAHRLGYINDGSTQVEVETVLPGDSTELTYAQINPPAQTAKSPVPAAQRDVIEILATRADGDEASDQSPPSGASARLPVSASAPPVATTGVFLQLGAFSNADNAENLRSHLSRELDWLQEGIRINAGGGMYRVHLGPYASRADAEKVAEKIRLALGYKPGFVAR</sequence>
<dbReference type="EMBL" id="FLQY01000029">
    <property type="protein sequence ID" value="SBT04242.1"/>
    <property type="molecule type" value="Genomic_DNA"/>
</dbReference>
<dbReference type="Pfam" id="PF03330">
    <property type="entry name" value="DPBB_1"/>
    <property type="match status" value="1"/>
</dbReference>
<gene>
    <name evidence="4" type="primary">rlpA</name>
    <name evidence="9" type="ORF">PROAA_1240028</name>
</gene>
<evidence type="ECO:0000256" key="3">
    <source>
        <dbReference type="ARBA" id="ARBA00023316"/>
    </source>
</evidence>
<dbReference type="Gene3D" id="2.40.40.10">
    <property type="entry name" value="RlpA-like domain"/>
    <property type="match status" value="1"/>
</dbReference>
<dbReference type="PROSITE" id="PS51257">
    <property type="entry name" value="PROKAR_LIPOPROTEIN"/>
    <property type="match status" value="1"/>
</dbReference>
<evidence type="ECO:0000313" key="10">
    <source>
        <dbReference type="Proteomes" id="UP000199600"/>
    </source>
</evidence>
<dbReference type="PROSITE" id="PS51724">
    <property type="entry name" value="SPOR"/>
    <property type="match status" value="1"/>
</dbReference>
<comment type="subcellular location">
    <subcellularLocation>
        <location evidence="4">Cell membrane</location>
        <topology evidence="4">Lipid-anchor</topology>
    </subcellularLocation>
</comment>
<keyword evidence="10" id="KW-1185">Reference proteome</keyword>
<dbReference type="GO" id="GO:0042834">
    <property type="term" value="F:peptidoglycan binding"/>
    <property type="evidence" value="ECO:0007669"/>
    <property type="project" value="InterPro"/>
</dbReference>
<keyword evidence="2 4" id="KW-0456">Lyase</keyword>
<evidence type="ECO:0000313" key="9">
    <source>
        <dbReference type="EMBL" id="SBT04242.1"/>
    </source>
</evidence>
<keyword evidence="4" id="KW-1003">Cell membrane</keyword>
<dbReference type="PANTHER" id="PTHR34183">
    <property type="entry name" value="ENDOLYTIC PEPTIDOGLYCAN TRANSGLYCOSYLASE RLPA"/>
    <property type="match status" value="1"/>
</dbReference>
<comment type="function">
    <text evidence="4">Lytic transglycosylase with a strong preference for naked glycan strands that lack stem peptides.</text>
</comment>
<evidence type="ECO:0000256" key="1">
    <source>
        <dbReference type="ARBA" id="ARBA00022729"/>
    </source>
</evidence>
<dbReference type="GO" id="GO:0000270">
    <property type="term" value="P:peptidoglycan metabolic process"/>
    <property type="evidence" value="ECO:0007669"/>
    <property type="project" value="UniProtKB-UniRule"/>
</dbReference>
<dbReference type="NCBIfam" id="TIGR00413">
    <property type="entry name" value="rlpA"/>
    <property type="match status" value="1"/>
</dbReference>
<keyword evidence="3 4" id="KW-0961">Cell wall biogenesis/degradation</keyword>
<dbReference type="GO" id="GO:0008932">
    <property type="term" value="F:lytic endotransglycosylase activity"/>
    <property type="evidence" value="ECO:0007669"/>
    <property type="project" value="UniProtKB-UniRule"/>
</dbReference>
<dbReference type="InterPro" id="IPR034718">
    <property type="entry name" value="RlpA"/>
</dbReference>
<name>A0A1A8XIN2_9RHOO</name>
<evidence type="ECO:0000256" key="5">
    <source>
        <dbReference type="RuleBase" id="RU003495"/>
    </source>
</evidence>